<dbReference type="AlphaFoldDB" id="A0A8G2BJR4"/>
<dbReference type="Proteomes" id="UP000198615">
    <property type="component" value="Unassembled WGS sequence"/>
</dbReference>
<dbReference type="OrthoDB" id="8478628at2"/>
<name>A0A8G2BJR4_9PROT</name>
<gene>
    <name evidence="1" type="ORF">SAMN05660686_01980</name>
</gene>
<dbReference type="Pfam" id="PF07310">
    <property type="entry name" value="PAS_5"/>
    <property type="match status" value="1"/>
</dbReference>
<proteinExistence type="predicted"/>
<dbReference type="EMBL" id="FNBW01000005">
    <property type="protein sequence ID" value="SDF66564.1"/>
    <property type="molecule type" value="Genomic_DNA"/>
</dbReference>
<sequence length="165" mass="18736">MSSNPLPTSGFDVPPWFYADLSAAVCHPTLRDLLQHWESLKDGGDLPKASRIDPLNLRPHLGDLFMVRVDHEGQTFTYSLIGTRITDILDRDTTGRRVEETFPAGHPVLDVYKLIYQRRVPVRTHGQLNWVDKDYKRFESLMMPLVDDAGTVIKILGAAIYFSDP</sequence>
<dbReference type="InterPro" id="IPR009922">
    <property type="entry name" value="DUF1457"/>
</dbReference>
<evidence type="ECO:0000313" key="1">
    <source>
        <dbReference type="EMBL" id="SDF66564.1"/>
    </source>
</evidence>
<protein>
    <submittedName>
        <fullName evidence="1">PAS domain-containing protein</fullName>
    </submittedName>
</protein>
<organism evidence="1 2">
    <name type="scientific">Thalassobaculum litoreum DSM 18839</name>
    <dbReference type="NCBI Taxonomy" id="1123362"/>
    <lineage>
        <taxon>Bacteria</taxon>
        <taxon>Pseudomonadati</taxon>
        <taxon>Pseudomonadota</taxon>
        <taxon>Alphaproteobacteria</taxon>
        <taxon>Rhodospirillales</taxon>
        <taxon>Thalassobaculaceae</taxon>
        <taxon>Thalassobaculum</taxon>
    </lineage>
</organism>
<accession>A0A8G2BJR4</accession>
<comment type="caution">
    <text evidence="1">The sequence shown here is derived from an EMBL/GenBank/DDBJ whole genome shotgun (WGS) entry which is preliminary data.</text>
</comment>
<keyword evidence="2" id="KW-1185">Reference proteome</keyword>
<evidence type="ECO:0000313" key="2">
    <source>
        <dbReference type="Proteomes" id="UP000198615"/>
    </source>
</evidence>
<reference evidence="1 2" key="1">
    <citation type="submission" date="2016-10" db="EMBL/GenBank/DDBJ databases">
        <authorList>
            <person name="Varghese N."/>
            <person name="Submissions S."/>
        </authorList>
    </citation>
    <scope>NUCLEOTIDE SEQUENCE [LARGE SCALE GENOMIC DNA]</scope>
    <source>
        <strain evidence="1 2">DSM 18839</strain>
    </source>
</reference>